<feature type="domain" description="Beta-hexosaminidase eukaryotic type N-terminal" evidence="11">
    <location>
        <begin position="61"/>
        <end position="180"/>
    </location>
</feature>
<dbReference type="EC" id="3.2.1.52" evidence="7"/>
<dbReference type="PRINTS" id="PR00738">
    <property type="entry name" value="GLHYDRLASE20"/>
</dbReference>
<evidence type="ECO:0000256" key="9">
    <source>
        <dbReference type="PIRSR" id="PIRSR001093-2"/>
    </source>
</evidence>
<dbReference type="GO" id="GO:0005764">
    <property type="term" value="C:lysosome"/>
    <property type="evidence" value="ECO:0007669"/>
    <property type="project" value="TreeGrafter"/>
</dbReference>
<evidence type="ECO:0000256" key="6">
    <source>
        <dbReference type="ARBA" id="ARBA00023295"/>
    </source>
</evidence>
<evidence type="ECO:0000313" key="13">
    <source>
        <dbReference type="RefSeq" id="XP_025418568.1"/>
    </source>
</evidence>
<dbReference type="InterPro" id="IPR017853">
    <property type="entry name" value="GH"/>
</dbReference>
<dbReference type="SUPFAM" id="SSF51445">
    <property type="entry name" value="(Trans)glycosidases"/>
    <property type="match status" value="1"/>
</dbReference>
<dbReference type="InterPro" id="IPR029019">
    <property type="entry name" value="HEX_eukaryotic_N"/>
</dbReference>
<name>A0A8B8G6U2_9HEMI</name>
<dbReference type="Gene3D" id="3.20.20.80">
    <property type="entry name" value="Glycosidases"/>
    <property type="match status" value="1"/>
</dbReference>
<dbReference type="GO" id="GO:0016020">
    <property type="term" value="C:membrane"/>
    <property type="evidence" value="ECO:0007669"/>
    <property type="project" value="TreeGrafter"/>
</dbReference>
<protein>
    <recommendedName>
        <fullName evidence="7">Beta-hexosaminidase</fullName>
        <ecNumber evidence="7">3.2.1.52</ecNumber>
    </recommendedName>
</protein>
<dbReference type="Gene3D" id="3.30.379.10">
    <property type="entry name" value="Chitobiase/beta-hexosaminidase domain 2-like"/>
    <property type="match status" value="1"/>
</dbReference>
<reference evidence="13" key="1">
    <citation type="submission" date="2025-08" db="UniProtKB">
        <authorList>
            <consortium name="RefSeq"/>
        </authorList>
    </citation>
    <scope>IDENTIFICATION</scope>
    <source>
        <tissue evidence="13">Whole body</tissue>
    </source>
</reference>
<accession>A0A8B8G6U2</accession>
<evidence type="ECO:0000256" key="7">
    <source>
        <dbReference type="PIRNR" id="PIRNR001093"/>
    </source>
</evidence>
<proteinExistence type="inferred from homology"/>
<dbReference type="CDD" id="cd06562">
    <property type="entry name" value="GH20_HexA_HexB-like"/>
    <property type="match status" value="1"/>
</dbReference>
<dbReference type="PANTHER" id="PTHR22600:SF21">
    <property type="entry name" value="BETA-HEXOSAMINIDASE A"/>
    <property type="match status" value="1"/>
</dbReference>
<sequence>MYYDLKSLNLTCYYKIASSGTHFTKTSINEREEDIKPFKKAPLQCFSQNGRPLVKMTHGQVWPKPVIQNSYNVYLEFEQENFYFNSTGYSCDLLHEAFKRYKGLLFLKAKKTSQWLRRLPKNKIAGTLEKLNVKLLSPCEDYPSLNMDEKYEIKIRKSGGTLMAKSIWGILRGLESFSQLIIFEKYCLTFVIRCTSITDYPKFRHRGLLLDTSRHYLPVQTIISMLDAMSYSKLNVFHWHIIDDNSFPYQSKAFPSLSDKGAYGQSAIYSTNDIKLVIEHARQRGIRVIPEIDSPGHTLSWGLGGIPGLLTQCSDTDPNYFGPIDPTVDENYSFIKTLLTEVNELFRDQYLHLGGDEVNMNCWNNSKKLQTFMTLNNISNVEGLEDYYFKHIFNITRELKTVPIVWEELFSDNIHLDHNVVVQIWKPNNFSSLVQEVIDSGYAVLISSCWYLNYIKYGSDWSSFYNCDLSDIVDRNNLLLGGEACVWGEFVDETNVLPLSWPRASAVAEVLWSQVTNYTEARLRLEEHTCRMKRRGVPAQPANGPGFCTY</sequence>
<dbReference type="OrthoDB" id="428480at2759"/>
<dbReference type="GeneID" id="112689202"/>
<dbReference type="GO" id="GO:0004563">
    <property type="term" value="F:beta-N-acetylhexosaminidase activity"/>
    <property type="evidence" value="ECO:0007669"/>
    <property type="project" value="UniProtKB-EC"/>
</dbReference>
<evidence type="ECO:0000256" key="8">
    <source>
        <dbReference type="PIRSR" id="PIRSR001093-1"/>
    </source>
</evidence>
<keyword evidence="3" id="KW-0732">Signal</keyword>
<dbReference type="PANTHER" id="PTHR22600">
    <property type="entry name" value="BETA-HEXOSAMINIDASE"/>
    <property type="match status" value="1"/>
</dbReference>
<evidence type="ECO:0000256" key="5">
    <source>
        <dbReference type="ARBA" id="ARBA00023180"/>
    </source>
</evidence>
<dbReference type="PIRSF" id="PIRSF001093">
    <property type="entry name" value="B-hxosamndse_ab_euk"/>
    <property type="match status" value="1"/>
</dbReference>
<feature type="domain" description="Glycoside hydrolase family 20 catalytic" evidence="10">
    <location>
        <begin position="203"/>
        <end position="514"/>
    </location>
</feature>
<evidence type="ECO:0000256" key="4">
    <source>
        <dbReference type="ARBA" id="ARBA00022801"/>
    </source>
</evidence>
<evidence type="ECO:0000256" key="2">
    <source>
        <dbReference type="ARBA" id="ARBA00006285"/>
    </source>
</evidence>
<evidence type="ECO:0000256" key="1">
    <source>
        <dbReference type="ARBA" id="ARBA00001231"/>
    </source>
</evidence>
<feature type="active site" description="Proton donor" evidence="8">
    <location>
        <position position="357"/>
    </location>
</feature>
<feature type="disulfide bond" evidence="9">
    <location>
        <begin position="530"/>
        <end position="548"/>
    </location>
</feature>
<dbReference type="RefSeq" id="XP_025418568.1">
    <property type="nucleotide sequence ID" value="XM_025562783.1"/>
</dbReference>
<keyword evidence="4 7" id="KW-0378">Hydrolase</keyword>
<evidence type="ECO:0000259" key="11">
    <source>
        <dbReference type="Pfam" id="PF14845"/>
    </source>
</evidence>
<dbReference type="Proteomes" id="UP000694846">
    <property type="component" value="Unplaced"/>
</dbReference>
<dbReference type="InterPro" id="IPR015883">
    <property type="entry name" value="Glyco_hydro_20_cat"/>
</dbReference>
<keyword evidence="6 7" id="KW-0326">Glycosidase</keyword>
<feature type="disulfide bond" evidence="9">
    <location>
        <begin position="91"/>
        <end position="139"/>
    </location>
</feature>
<comment type="catalytic activity">
    <reaction evidence="1 7">
        <text>Hydrolysis of terminal non-reducing N-acetyl-D-hexosamine residues in N-acetyl-beta-D-hexosaminides.</text>
        <dbReference type="EC" id="3.2.1.52"/>
    </reaction>
</comment>
<dbReference type="GO" id="GO:0030203">
    <property type="term" value="P:glycosaminoglycan metabolic process"/>
    <property type="evidence" value="ECO:0007669"/>
    <property type="project" value="TreeGrafter"/>
</dbReference>
<dbReference type="AlphaFoldDB" id="A0A8B8G6U2"/>
<keyword evidence="9" id="KW-1015">Disulfide bond</keyword>
<evidence type="ECO:0000256" key="3">
    <source>
        <dbReference type="ARBA" id="ARBA00022729"/>
    </source>
</evidence>
<dbReference type="SUPFAM" id="SSF55545">
    <property type="entry name" value="beta-N-acetylhexosaminidase-like domain"/>
    <property type="match status" value="1"/>
</dbReference>
<keyword evidence="5" id="KW-0325">Glycoprotein</keyword>
<dbReference type="GO" id="GO:0006689">
    <property type="term" value="P:ganglioside catabolic process"/>
    <property type="evidence" value="ECO:0007669"/>
    <property type="project" value="TreeGrafter"/>
</dbReference>
<dbReference type="InterPro" id="IPR025705">
    <property type="entry name" value="Beta_hexosaminidase_sua/sub"/>
</dbReference>
<organism evidence="12 13">
    <name type="scientific">Sipha flava</name>
    <name type="common">yellow sugarcane aphid</name>
    <dbReference type="NCBI Taxonomy" id="143950"/>
    <lineage>
        <taxon>Eukaryota</taxon>
        <taxon>Metazoa</taxon>
        <taxon>Ecdysozoa</taxon>
        <taxon>Arthropoda</taxon>
        <taxon>Hexapoda</taxon>
        <taxon>Insecta</taxon>
        <taxon>Pterygota</taxon>
        <taxon>Neoptera</taxon>
        <taxon>Paraneoptera</taxon>
        <taxon>Hemiptera</taxon>
        <taxon>Sternorrhyncha</taxon>
        <taxon>Aphidomorpha</taxon>
        <taxon>Aphidoidea</taxon>
        <taxon>Aphididae</taxon>
        <taxon>Sipha</taxon>
    </lineage>
</organism>
<dbReference type="Pfam" id="PF14845">
    <property type="entry name" value="Glycohydro_20b2"/>
    <property type="match status" value="1"/>
</dbReference>
<evidence type="ECO:0000259" key="10">
    <source>
        <dbReference type="Pfam" id="PF00728"/>
    </source>
</evidence>
<dbReference type="InterPro" id="IPR029018">
    <property type="entry name" value="Hex-like_dom2"/>
</dbReference>
<dbReference type="GO" id="GO:0005975">
    <property type="term" value="P:carbohydrate metabolic process"/>
    <property type="evidence" value="ECO:0007669"/>
    <property type="project" value="InterPro"/>
</dbReference>
<gene>
    <name evidence="13" type="primary">LOC112689202</name>
</gene>
<evidence type="ECO:0000313" key="12">
    <source>
        <dbReference type="Proteomes" id="UP000694846"/>
    </source>
</evidence>
<comment type="similarity">
    <text evidence="2 7">Belongs to the glycosyl hydrolase 20 family.</text>
</comment>
<keyword evidence="12" id="KW-1185">Reference proteome</keyword>
<dbReference type="Pfam" id="PF00728">
    <property type="entry name" value="Glyco_hydro_20"/>
    <property type="match status" value="1"/>
</dbReference>
<dbReference type="FunFam" id="3.20.20.80:FF:000063">
    <property type="entry name" value="Beta-hexosaminidase"/>
    <property type="match status" value="1"/>
</dbReference>
<feature type="disulfide bond" evidence="9">
    <location>
        <begin position="313"/>
        <end position="362"/>
    </location>
</feature>